<feature type="compositionally biased region" description="Polar residues" evidence="14">
    <location>
        <begin position="872"/>
        <end position="891"/>
    </location>
</feature>
<dbReference type="STRING" id="39966.A0A369K411"/>
<dbReference type="PANTHER" id="PTHR11183">
    <property type="entry name" value="GLYCOGENIN SUBFAMILY MEMBER"/>
    <property type="match status" value="1"/>
</dbReference>
<feature type="compositionally biased region" description="Basic and acidic residues" evidence="14">
    <location>
        <begin position="699"/>
        <end position="718"/>
    </location>
</feature>
<evidence type="ECO:0000256" key="3">
    <source>
        <dbReference type="ARBA" id="ARBA00022490"/>
    </source>
</evidence>
<sequence>MAAPSYAFVTLVSSDSYLPGALAVAGALKDVHPSPALPPEVPFQTACLVTPETVDVSTIKHLRKAFDIVIGVEVIGQEDETGLTLLGRLDLKTVLTKLHIFRLTQFSKIIFLDADVLPIRPLSHLFSLPHEFSASPDVGWPDIFNSGVLVLSPGEDKFTQLTDLLKSKGSWDGGDQGLLNEWRGQNWNRLSFTYNTTPTAAYTYAPAYERFGSQISAIHFIGPNKPWNSLAYRTPFSGQSAPASAFSQEAYDYNALIDRWYAVYDKHYRSQGPSPQAEFELTRYESAWNEPGGGKTSSVSLPAGSTLSLDELRRLAIEGMNAQPQMSSRDLPSVDESVQGAYQSLPLEGRVDLMRLKTTQPKEGEDWVQEKGRAKEQKKPEPLKDLSTNKEEPHILVARFVGLPEESAPELHALPTPGPDEIPPSPRPRIIALPPITPTPQPAVQRYQAPDGPSHHEQEQEPHEHEKYEHPLPPSEPYREPQQQPQPEPHTEPPRPHSPTMVMWNPAVEPPPTTMPASSTFPADTYFPNIWDAPHSKQNDQPYQPHQISSPMPESGSFFEPLPQPEIPEPLIKQGHYRNVTGENAPGATPSPDRSKVKHVFPWEEKPRHMPGRVFPAADSPRPSLFLSPESQTSSELPTTPESKPRRLAPTLSPLYGLPSSLTYTNAWDTVPSIQKYASRLVRPHPPRALAPAFDEDGWDTRGSKSWDEKAEASSRDGDVEDEGDESADEEAPEDSLYSEASDTESVKALQRRSRRGSSLAETRTIGEPVKQYRSLGVQTFTPEMRSQAVQVDTELLKPDIVKESAPEKRPTVSGRRQLAPSTRPRVSPSTITHEFGTEIGPSLAPPGPSPTVGAPRPSGISGLVSPLLLGSRSQQPLPASSTGARPSKITTPALKQVMRAPGSPSIQSPVVTRQASNDSSLGSPASSAGPISPPDSQPISSAARKGGRVWDPARGVELFKRGSEEVLARFLKMGSWEDENL</sequence>
<dbReference type="EC" id="2.4.1.186" evidence="10"/>
<dbReference type="Pfam" id="PF01501">
    <property type="entry name" value="Glyco_transf_8"/>
    <property type="match status" value="1"/>
</dbReference>
<dbReference type="InterPro" id="IPR029044">
    <property type="entry name" value="Nucleotide-diphossugar_trans"/>
</dbReference>
<keyword evidence="4" id="KW-0808">Transferase</keyword>
<feature type="region of interest" description="Disordered" evidence="14">
    <location>
        <begin position="409"/>
        <end position="656"/>
    </location>
</feature>
<organism evidence="15 16">
    <name type="scientific">Hypsizygus marmoreus</name>
    <name type="common">White beech mushroom</name>
    <name type="synonym">Agaricus marmoreus</name>
    <dbReference type="NCBI Taxonomy" id="39966"/>
    <lineage>
        <taxon>Eukaryota</taxon>
        <taxon>Fungi</taxon>
        <taxon>Dikarya</taxon>
        <taxon>Basidiomycota</taxon>
        <taxon>Agaricomycotina</taxon>
        <taxon>Agaricomycetes</taxon>
        <taxon>Agaricomycetidae</taxon>
        <taxon>Agaricales</taxon>
        <taxon>Tricholomatineae</taxon>
        <taxon>Lyophyllaceae</taxon>
        <taxon>Hypsizygus</taxon>
    </lineage>
</organism>
<keyword evidence="6" id="KW-0320">Glycogen biosynthesis</keyword>
<feature type="region of interest" description="Disordered" evidence="14">
    <location>
        <begin position="681"/>
        <end position="771"/>
    </location>
</feature>
<keyword evidence="7" id="KW-0325">Glycoprotein</keyword>
<accession>A0A369K411</accession>
<name>A0A369K411_HYPMA</name>
<evidence type="ECO:0000256" key="4">
    <source>
        <dbReference type="ARBA" id="ARBA00022679"/>
    </source>
</evidence>
<comment type="function">
    <text evidence="13">Self-glucosylating initiator of glycogen synthesis. It catalyzes the formation of a short alpha (1,4)-glucosyl chain covalently attached via a glucose 1-O-tyrosyl linkage to internal tyrosine residues and these chains act as primers for the elongation reaction catalyzed by glycogen synthase.</text>
</comment>
<evidence type="ECO:0000256" key="9">
    <source>
        <dbReference type="ARBA" id="ARBA00038162"/>
    </source>
</evidence>
<comment type="catalytic activity">
    <reaction evidence="12">
        <text>L-tyrosyl-[glycogenin] + UDP-alpha-D-glucose = alpha-D-glucosyl-L-tyrosyl-[glycogenin] + UDP + H(+)</text>
        <dbReference type="Rhea" id="RHEA:23360"/>
        <dbReference type="Rhea" id="RHEA-COMP:14604"/>
        <dbReference type="Rhea" id="RHEA-COMP:14605"/>
        <dbReference type="ChEBI" id="CHEBI:15378"/>
        <dbReference type="ChEBI" id="CHEBI:46858"/>
        <dbReference type="ChEBI" id="CHEBI:58223"/>
        <dbReference type="ChEBI" id="CHEBI:58885"/>
        <dbReference type="ChEBI" id="CHEBI:140573"/>
        <dbReference type="EC" id="2.4.1.186"/>
    </reaction>
</comment>
<keyword evidence="5" id="KW-0479">Metal-binding</keyword>
<comment type="catalytic activity">
    <reaction evidence="11">
        <text>[1,4-alpha-D-glucosyl](n)-L-tyrosyl-[glycogenin] + UDP-alpha-D-glucose = [1,4-alpha-D-glucosyl](n+1)-L-tyrosyl-[glycogenin] + UDP + H(+)</text>
        <dbReference type="Rhea" id="RHEA:56560"/>
        <dbReference type="Rhea" id="RHEA-COMP:14606"/>
        <dbReference type="Rhea" id="RHEA-COMP:14607"/>
        <dbReference type="ChEBI" id="CHEBI:15378"/>
        <dbReference type="ChEBI" id="CHEBI:58223"/>
        <dbReference type="ChEBI" id="CHEBI:58885"/>
        <dbReference type="ChEBI" id="CHEBI:140574"/>
        <dbReference type="EC" id="2.4.1.186"/>
    </reaction>
</comment>
<dbReference type="Gene3D" id="3.90.550.10">
    <property type="entry name" value="Spore Coat Polysaccharide Biosynthesis Protein SpsA, Chain A"/>
    <property type="match status" value="1"/>
</dbReference>
<feature type="compositionally biased region" description="Low complexity" evidence="14">
    <location>
        <begin position="917"/>
        <end position="931"/>
    </location>
</feature>
<feature type="compositionally biased region" description="Acidic residues" evidence="14">
    <location>
        <begin position="719"/>
        <end position="734"/>
    </location>
</feature>
<dbReference type="AlphaFoldDB" id="A0A369K411"/>
<dbReference type="OrthoDB" id="2014201at2759"/>
<evidence type="ECO:0000313" key="16">
    <source>
        <dbReference type="Proteomes" id="UP000076154"/>
    </source>
</evidence>
<dbReference type="Proteomes" id="UP000076154">
    <property type="component" value="Unassembled WGS sequence"/>
</dbReference>
<evidence type="ECO:0000313" key="15">
    <source>
        <dbReference type="EMBL" id="RDB28668.1"/>
    </source>
</evidence>
<feature type="compositionally biased region" description="Basic and acidic residues" evidence="14">
    <location>
        <begin position="453"/>
        <end position="470"/>
    </location>
</feature>
<dbReference type="EMBL" id="LUEZ02000010">
    <property type="protein sequence ID" value="RDB28668.1"/>
    <property type="molecule type" value="Genomic_DNA"/>
</dbReference>
<dbReference type="CDD" id="cd02537">
    <property type="entry name" value="GT8_Glycogenin"/>
    <property type="match status" value="1"/>
</dbReference>
<evidence type="ECO:0000256" key="13">
    <source>
        <dbReference type="ARBA" id="ARBA00057883"/>
    </source>
</evidence>
<feature type="region of interest" description="Disordered" evidence="14">
    <location>
        <begin position="358"/>
        <end position="391"/>
    </location>
</feature>
<evidence type="ECO:0000256" key="12">
    <source>
        <dbReference type="ARBA" id="ARBA00052293"/>
    </source>
</evidence>
<evidence type="ECO:0000256" key="6">
    <source>
        <dbReference type="ARBA" id="ARBA00023056"/>
    </source>
</evidence>
<comment type="cofactor">
    <cofactor evidence="1">
        <name>Mn(2+)</name>
        <dbReference type="ChEBI" id="CHEBI:29035"/>
    </cofactor>
</comment>
<evidence type="ECO:0000256" key="14">
    <source>
        <dbReference type="SAM" id="MobiDB-lite"/>
    </source>
</evidence>
<evidence type="ECO:0000256" key="1">
    <source>
        <dbReference type="ARBA" id="ARBA00001936"/>
    </source>
</evidence>
<reference evidence="15" key="1">
    <citation type="submission" date="2018-04" db="EMBL/GenBank/DDBJ databases">
        <title>Whole genome sequencing of Hypsizygus marmoreus.</title>
        <authorList>
            <person name="Choi I.-G."/>
            <person name="Min B."/>
            <person name="Kim J.-G."/>
            <person name="Kim S."/>
            <person name="Oh Y.-L."/>
            <person name="Kong W.-S."/>
            <person name="Park H."/>
            <person name="Jeong J."/>
            <person name="Song E.-S."/>
        </authorList>
    </citation>
    <scope>NUCLEOTIDE SEQUENCE [LARGE SCALE GENOMIC DNA]</scope>
    <source>
        <strain evidence="15">51987-8</strain>
    </source>
</reference>
<feature type="compositionally biased region" description="Basic and acidic residues" evidence="14">
    <location>
        <begin position="801"/>
        <end position="811"/>
    </location>
</feature>
<comment type="similarity">
    <text evidence="9">Belongs to the glycosyltransferase 8 family. Glycogenin subfamily.</text>
</comment>
<dbReference type="FunFam" id="3.90.550.10:FF:000092">
    <property type="entry name" value="Glycogenin 2"/>
    <property type="match status" value="1"/>
</dbReference>
<evidence type="ECO:0000256" key="5">
    <source>
        <dbReference type="ARBA" id="ARBA00022723"/>
    </source>
</evidence>
<evidence type="ECO:0000256" key="7">
    <source>
        <dbReference type="ARBA" id="ARBA00023180"/>
    </source>
</evidence>
<dbReference type="GO" id="GO:0005978">
    <property type="term" value="P:glycogen biosynthetic process"/>
    <property type="evidence" value="ECO:0007669"/>
    <property type="project" value="UniProtKB-KW"/>
</dbReference>
<comment type="caution">
    <text evidence="15">The sequence shown here is derived from an EMBL/GenBank/DDBJ whole genome shotgun (WGS) entry which is preliminary data.</text>
</comment>
<evidence type="ECO:0000256" key="11">
    <source>
        <dbReference type="ARBA" id="ARBA00050886"/>
    </source>
</evidence>
<comment type="subcellular location">
    <subcellularLocation>
        <location evidence="2">Cytoplasm</location>
    </subcellularLocation>
</comment>
<gene>
    <name evidence="15" type="primary">gyg-1</name>
    <name evidence="15" type="ORF">Hypma_015786</name>
</gene>
<proteinExistence type="inferred from homology"/>
<evidence type="ECO:0000256" key="2">
    <source>
        <dbReference type="ARBA" id="ARBA00004496"/>
    </source>
</evidence>
<dbReference type="InParanoid" id="A0A369K411"/>
<protein>
    <recommendedName>
        <fullName evidence="10">glycogenin glucosyltransferase</fullName>
        <ecNumber evidence="10">2.4.1.186</ecNumber>
    </recommendedName>
</protein>
<evidence type="ECO:0000256" key="8">
    <source>
        <dbReference type="ARBA" id="ARBA00023211"/>
    </source>
</evidence>
<evidence type="ECO:0000256" key="10">
    <source>
        <dbReference type="ARBA" id="ARBA00038934"/>
    </source>
</evidence>
<keyword evidence="3" id="KW-0963">Cytoplasm</keyword>
<keyword evidence="16" id="KW-1185">Reference proteome</keyword>
<dbReference type="SUPFAM" id="SSF53448">
    <property type="entry name" value="Nucleotide-diphospho-sugar transferases"/>
    <property type="match status" value="1"/>
</dbReference>
<dbReference type="GO" id="GO:0008466">
    <property type="term" value="F:glycogenin glucosyltransferase activity"/>
    <property type="evidence" value="ECO:0007669"/>
    <property type="project" value="UniProtKB-EC"/>
</dbReference>
<dbReference type="InterPro" id="IPR002495">
    <property type="entry name" value="Glyco_trans_8"/>
</dbReference>
<keyword evidence="8" id="KW-0464">Manganese</keyword>
<dbReference type="GO" id="GO:0005737">
    <property type="term" value="C:cytoplasm"/>
    <property type="evidence" value="ECO:0007669"/>
    <property type="project" value="UniProtKB-SubCell"/>
</dbReference>
<feature type="region of interest" description="Disordered" evidence="14">
    <location>
        <begin position="801"/>
        <end position="948"/>
    </location>
</feature>
<dbReference type="InterPro" id="IPR050587">
    <property type="entry name" value="GNT1/Glycosyltrans_8"/>
</dbReference>
<feature type="compositionally biased region" description="Polar residues" evidence="14">
    <location>
        <begin position="905"/>
        <end position="916"/>
    </location>
</feature>
<dbReference type="GO" id="GO:0046872">
    <property type="term" value="F:metal ion binding"/>
    <property type="evidence" value="ECO:0007669"/>
    <property type="project" value="UniProtKB-KW"/>
</dbReference>
<feature type="compositionally biased region" description="Polar residues" evidence="14">
    <location>
        <begin position="629"/>
        <end position="642"/>
    </location>
</feature>
<feature type="compositionally biased region" description="Polar residues" evidence="14">
    <location>
        <begin position="539"/>
        <end position="552"/>
    </location>
</feature>
<feature type="compositionally biased region" description="Pro residues" evidence="14">
    <location>
        <begin position="416"/>
        <end position="427"/>
    </location>
</feature>